<proteinExistence type="predicted"/>
<evidence type="ECO:0000256" key="2">
    <source>
        <dbReference type="SAM" id="MobiDB-lite"/>
    </source>
</evidence>
<dbReference type="Proteomes" id="UP001151760">
    <property type="component" value="Unassembled WGS sequence"/>
</dbReference>
<keyword evidence="1" id="KW-0175">Coiled coil</keyword>
<feature type="coiled-coil region" evidence="1">
    <location>
        <begin position="508"/>
        <end position="542"/>
    </location>
</feature>
<reference evidence="3" key="2">
    <citation type="submission" date="2022-01" db="EMBL/GenBank/DDBJ databases">
        <authorList>
            <person name="Yamashiro T."/>
            <person name="Shiraishi A."/>
            <person name="Satake H."/>
            <person name="Nakayama K."/>
        </authorList>
    </citation>
    <scope>NUCLEOTIDE SEQUENCE</scope>
</reference>
<evidence type="ECO:0000256" key="1">
    <source>
        <dbReference type="SAM" id="Coils"/>
    </source>
</evidence>
<reference evidence="3" key="1">
    <citation type="journal article" date="2022" name="Int. J. Mol. Sci.">
        <title>Draft Genome of Tanacetum Coccineum: Genomic Comparison of Closely Related Tanacetum-Family Plants.</title>
        <authorList>
            <person name="Yamashiro T."/>
            <person name="Shiraishi A."/>
            <person name="Nakayama K."/>
            <person name="Satake H."/>
        </authorList>
    </citation>
    <scope>NUCLEOTIDE SEQUENCE</scope>
</reference>
<comment type="caution">
    <text evidence="3">The sequence shown here is derived from an EMBL/GenBank/DDBJ whole genome shotgun (WGS) entry which is preliminary data.</text>
</comment>
<protein>
    <recommendedName>
        <fullName evidence="5">Transposase (Putative), gypsy type</fullName>
    </recommendedName>
</protein>
<evidence type="ECO:0000313" key="4">
    <source>
        <dbReference type="Proteomes" id="UP001151760"/>
    </source>
</evidence>
<keyword evidence="4" id="KW-1185">Reference proteome</keyword>
<gene>
    <name evidence="3" type="ORF">Tco_0988718</name>
</gene>
<feature type="region of interest" description="Disordered" evidence="2">
    <location>
        <begin position="257"/>
        <end position="278"/>
    </location>
</feature>
<evidence type="ECO:0008006" key="5">
    <source>
        <dbReference type="Google" id="ProtNLM"/>
    </source>
</evidence>
<sequence>MFKLKVVRVDHGNNDCILITLGGCMEQLRHSTIIGHRNYKRSWIINRKKIDIVLLWLSKEAPPVIKGSLDANEDIGVVEVSSAIDDVFDIGESNVESMEVLSEFSKFSENKESVEEVVVGGSESCRLGKDELNRVISALKDGGGEFNSQMDEINLNLSEELANNGKFPEEFLCLVGLSRHYTLDEKTYFLFLDKDEEDMNIFAFIHTLDPTKVKVAERQRVEGEPRLLETTVGRTAPLLPIAPDRAEGELEASVDKLFDEGSGGNQTDQGDSAGGGGGEEGVNIQLVIEVVDVAENVAPAQPRRQKKRKTLVADAGGLSYPPKKLREDHGILSGPFVAGKSRSTVQRLLARAVLNVEVRVKPVPILPFVSSSVSATPEREDGDHTDFMTGLNLQTINALQRFVISSDSSRHSGANIAEAAIDSFARPSVPVITAATTITSTVDPAVAVKDKVLKPFIFSADSTSAGGNDPSIGGFTDLTGSDLLVGGIYTVIDPEFDIHKKRRLKSVVEDKDALLKGKDEEIRNLKAQLLLKEAEAAEAIRLRVKVSKFKAVEKSIQGEVEAIKECNTTLEKEKNDLDVKVVDLVASVKVREKEVANLDAVVTSVKSQNDNLVHELEVSFAILQEKVTVYNNCMEEKFYPYLLTAIAGHRWLLTHGMELVIAKCLNSPEYLSVLGADIGKAIEKGMQDRLAAGITHGWEGKSVNFSLLAELKLNKDSGVETLMNMLCLEENLAERLGLNESQPHVDQLMVPIHHSPDQTVIGGTALSLALDVSNIRVQNVRNNIANHRSSLRDVFLTLAEPLSTIALEGTEGTEGTSDTALDTTTALFVTFASASSILPISTDDYEVVHVDGQEGAGADGQDVANENADPFLNVDFVS</sequence>
<accession>A0ABQ5ES32</accession>
<evidence type="ECO:0000313" key="3">
    <source>
        <dbReference type="EMBL" id="GJT53664.1"/>
    </source>
</evidence>
<dbReference type="EMBL" id="BQNB010016607">
    <property type="protein sequence ID" value="GJT53664.1"/>
    <property type="molecule type" value="Genomic_DNA"/>
</dbReference>
<name>A0ABQ5ES32_9ASTR</name>
<organism evidence="3 4">
    <name type="scientific">Tanacetum coccineum</name>
    <dbReference type="NCBI Taxonomy" id="301880"/>
    <lineage>
        <taxon>Eukaryota</taxon>
        <taxon>Viridiplantae</taxon>
        <taxon>Streptophyta</taxon>
        <taxon>Embryophyta</taxon>
        <taxon>Tracheophyta</taxon>
        <taxon>Spermatophyta</taxon>
        <taxon>Magnoliopsida</taxon>
        <taxon>eudicotyledons</taxon>
        <taxon>Gunneridae</taxon>
        <taxon>Pentapetalae</taxon>
        <taxon>asterids</taxon>
        <taxon>campanulids</taxon>
        <taxon>Asterales</taxon>
        <taxon>Asteraceae</taxon>
        <taxon>Asteroideae</taxon>
        <taxon>Anthemideae</taxon>
        <taxon>Anthemidinae</taxon>
        <taxon>Tanacetum</taxon>
    </lineage>
</organism>